<evidence type="ECO:0000313" key="5">
    <source>
        <dbReference type="Proteomes" id="UP000286288"/>
    </source>
</evidence>
<evidence type="ECO:0000259" key="2">
    <source>
        <dbReference type="PROSITE" id="PS50110"/>
    </source>
</evidence>
<dbReference type="Pfam" id="PF00072">
    <property type="entry name" value="Response_reg"/>
    <property type="match status" value="1"/>
</dbReference>
<protein>
    <submittedName>
        <fullName evidence="4">DNA-binding response regulator</fullName>
    </submittedName>
</protein>
<keyword evidence="4" id="KW-0238">DNA-binding</keyword>
<organism evidence="4 5">
    <name type="scientific">Enterococcus casseliflavus</name>
    <name type="common">Enterococcus flavescens</name>
    <dbReference type="NCBI Taxonomy" id="37734"/>
    <lineage>
        <taxon>Bacteria</taxon>
        <taxon>Bacillati</taxon>
        <taxon>Bacillota</taxon>
        <taxon>Bacilli</taxon>
        <taxon>Lactobacillales</taxon>
        <taxon>Enterococcaceae</taxon>
        <taxon>Enterococcus</taxon>
    </lineage>
</organism>
<dbReference type="Gene3D" id="3.40.50.2300">
    <property type="match status" value="1"/>
</dbReference>
<dbReference type="PROSITE" id="PS50110">
    <property type="entry name" value="RESPONSE_REGULATORY"/>
    <property type="match status" value="1"/>
</dbReference>
<dbReference type="PROSITE" id="PS50930">
    <property type="entry name" value="HTH_LYTTR"/>
    <property type="match status" value="1"/>
</dbReference>
<dbReference type="PANTHER" id="PTHR37299:SF1">
    <property type="entry name" value="STAGE 0 SPORULATION PROTEIN A HOMOLOG"/>
    <property type="match status" value="1"/>
</dbReference>
<comment type="caution">
    <text evidence="1">Lacks conserved residue(s) required for the propagation of feature annotation.</text>
</comment>
<evidence type="ECO:0000256" key="1">
    <source>
        <dbReference type="PROSITE-ProRule" id="PRU00169"/>
    </source>
</evidence>
<dbReference type="EMBL" id="QRMZ01000001">
    <property type="protein sequence ID" value="RHK08322.1"/>
    <property type="molecule type" value="Genomic_DNA"/>
</dbReference>
<evidence type="ECO:0000313" key="4">
    <source>
        <dbReference type="EMBL" id="RHK08322.1"/>
    </source>
</evidence>
<dbReference type="InterPro" id="IPR046947">
    <property type="entry name" value="LytR-like"/>
</dbReference>
<dbReference type="Pfam" id="PF04397">
    <property type="entry name" value="LytTR"/>
    <property type="match status" value="1"/>
</dbReference>
<dbReference type="SUPFAM" id="SSF52172">
    <property type="entry name" value="CheY-like"/>
    <property type="match status" value="1"/>
</dbReference>
<accession>A0A415EYD7</accession>
<gene>
    <name evidence="4" type="ORF">DW084_01245</name>
</gene>
<evidence type="ECO:0000259" key="3">
    <source>
        <dbReference type="PROSITE" id="PS50930"/>
    </source>
</evidence>
<reference evidence="4 5" key="1">
    <citation type="submission" date="2018-08" db="EMBL/GenBank/DDBJ databases">
        <title>A genome reference for cultivated species of the human gut microbiota.</title>
        <authorList>
            <person name="Zou Y."/>
            <person name="Xue W."/>
            <person name="Luo G."/>
        </authorList>
    </citation>
    <scope>NUCLEOTIDE SEQUENCE [LARGE SCALE GENOMIC DNA]</scope>
    <source>
        <strain evidence="4 5">AF48-16</strain>
    </source>
</reference>
<name>A0A415EYD7_ENTCA</name>
<dbReference type="Gene3D" id="2.40.50.1020">
    <property type="entry name" value="LytTr DNA-binding domain"/>
    <property type="match status" value="1"/>
</dbReference>
<sequence length="172" mass="20082">MIDGMSAIEEIRKRDSDVFVIFITSTAQYAVKGYDVNAIGYILKPFNYYSLSEYLKKTIKRLKMKEDSFLRIKAGQNYYRVNQDAIQYVESQGHKLIFKLTDQELESIGVMRELEQQLQPDRFLRIHRGFIVNLRHITGINHSTVIVGEAELPISRGKRKLIMDTLAKQWHV</sequence>
<dbReference type="AlphaFoldDB" id="A0A415EYD7"/>
<feature type="domain" description="HTH LytTR-type" evidence="3">
    <location>
        <begin position="70"/>
        <end position="168"/>
    </location>
</feature>
<dbReference type="Proteomes" id="UP000286288">
    <property type="component" value="Unassembled WGS sequence"/>
</dbReference>
<dbReference type="GO" id="GO:0000156">
    <property type="term" value="F:phosphorelay response regulator activity"/>
    <property type="evidence" value="ECO:0007669"/>
    <property type="project" value="InterPro"/>
</dbReference>
<proteinExistence type="predicted"/>
<dbReference type="InterPro" id="IPR007492">
    <property type="entry name" value="LytTR_DNA-bd_dom"/>
</dbReference>
<dbReference type="InterPro" id="IPR001789">
    <property type="entry name" value="Sig_transdc_resp-reg_receiver"/>
</dbReference>
<dbReference type="PANTHER" id="PTHR37299">
    <property type="entry name" value="TRANSCRIPTIONAL REGULATOR-RELATED"/>
    <property type="match status" value="1"/>
</dbReference>
<dbReference type="InterPro" id="IPR011006">
    <property type="entry name" value="CheY-like_superfamily"/>
</dbReference>
<feature type="domain" description="Response regulatory" evidence="2">
    <location>
        <begin position="1"/>
        <end position="59"/>
    </location>
</feature>
<dbReference type="GO" id="GO:0003677">
    <property type="term" value="F:DNA binding"/>
    <property type="evidence" value="ECO:0007669"/>
    <property type="project" value="UniProtKB-KW"/>
</dbReference>
<comment type="caution">
    <text evidence="4">The sequence shown here is derived from an EMBL/GenBank/DDBJ whole genome shotgun (WGS) entry which is preliminary data.</text>
</comment>
<dbReference type="SMART" id="SM00850">
    <property type="entry name" value="LytTR"/>
    <property type="match status" value="1"/>
</dbReference>